<dbReference type="Pfam" id="PF10626">
    <property type="entry name" value="TraO"/>
    <property type="match status" value="1"/>
</dbReference>
<dbReference type="InterPro" id="IPR018899">
    <property type="entry name" value="Conjug_transposon_Tra0"/>
</dbReference>
<name>W2C3G8_9BACT</name>
<reference evidence="1 2" key="1">
    <citation type="submission" date="2013-11" db="EMBL/GenBank/DDBJ databases">
        <title>Single cell genomics of uncultured Tannerella BU063 (oral taxon 286).</title>
        <authorList>
            <person name="Beall C.J."/>
            <person name="Campbell A.G."/>
            <person name="Griffen A.L."/>
            <person name="Podar M."/>
            <person name="Leys E.J."/>
        </authorList>
    </citation>
    <scope>NUCLEOTIDE SEQUENCE [LARGE SCALE GENOMIC DNA]</scope>
    <source>
        <strain evidence="1">Cell 2</strain>
    </source>
</reference>
<gene>
    <name evidence="1" type="ORF">N425_08105</name>
</gene>
<dbReference type="EMBL" id="AYUF01000442">
    <property type="protein sequence ID" value="ETK01749.1"/>
    <property type="molecule type" value="Genomic_DNA"/>
</dbReference>
<comment type="caution">
    <text evidence="1">The sequence shown here is derived from an EMBL/GenBank/DDBJ whole genome shotgun (WGS) entry which is preliminary data.</text>
</comment>
<dbReference type="Proteomes" id="UP000018837">
    <property type="component" value="Unassembled WGS sequence"/>
</dbReference>
<sequence>MHAQRLLPRQTGVEITAGVPVIQNEKLIQPETFTVGVSFNRYLKAENYTFLSALYERQNLPYGKSNVPLTDALLLAGYMHPLLSDGGKNAFVYAGVSALAGYEELNRGESVLPDGAELLDRSRIVGGGGLHLTVELFLSDHLLFVVGSRGLFLFGSDVYPFRPTISAGFRINL</sequence>
<dbReference type="PATRIC" id="fig|1411148.3.peg.1268"/>
<protein>
    <submittedName>
        <fullName evidence="1">Conjugal transfer protein TraO</fullName>
    </submittedName>
</protein>
<evidence type="ECO:0000313" key="2">
    <source>
        <dbReference type="Proteomes" id="UP000018837"/>
    </source>
</evidence>
<dbReference type="AlphaFoldDB" id="W2C3G8"/>
<proteinExistence type="predicted"/>
<accession>W2C3G8</accession>
<evidence type="ECO:0000313" key="1">
    <source>
        <dbReference type="EMBL" id="ETK01749.1"/>
    </source>
</evidence>
<organism evidence="1 2">
    <name type="scientific">Tannerella sp. oral taxon BU063 isolate Cell 2</name>
    <dbReference type="NCBI Taxonomy" id="1411148"/>
    <lineage>
        <taxon>Bacteria</taxon>
        <taxon>Pseudomonadati</taxon>
        <taxon>Bacteroidota</taxon>
        <taxon>Bacteroidia</taxon>
        <taxon>Bacteroidales</taxon>
        <taxon>Tannerellaceae</taxon>
        <taxon>Tannerella</taxon>
    </lineage>
</organism>